<organism evidence="2 3">
    <name type="scientific">Artemia franciscana</name>
    <name type="common">Brine shrimp</name>
    <name type="synonym">Artemia sanfranciscana</name>
    <dbReference type="NCBI Taxonomy" id="6661"/>
    <lineage>
        <taxon>Eukaryota</taxon>
        <taxon>Metazoa</taxon>
        <taxon>Ecdysozoa</taxon>
        <taxon>Arthropoda</taxon>
        <taxon>Crustacea</taxon>
        <taxon>Branchiopoda</taxon>
        <taxon>Anostraca</taxon>
        <taxon>Artemiidae</taxon>
        <taxon>Artemia</taxon>
    </lineage>
</organism>
<dbReference type="EMBL" id="JAVRJZ010000002">
    <property type="protein sequence ID" value="KAK2726137.1"/>
    <property type="molecule type" value="Genomic_DNA"/>
</dbReference>
<evidence type="ECO:0000256" key="1">
    <source>
        <dbReference type="SAM" id="MobiDB-lite"/>
    </source>
</evidence>
<dbReference type="Proteomes" id="UP001187531">
    <property type="component" value="Unassembled WGS sequence"/>
</dbReference>
<sequence>MRGHSQVAYGGNASSNNTRLEPSSKKLVEAMEPRAASKKPAFSVSLPPISPMTNLFNTNITLLDPFFTVTTASSHVMEEVEDTLEVHETEFSQVQLETCVSDSTDDFHLMQPLVLDEIDVEVFNEITPAMVITNQDTKPADLLTALAEMPVIEATERQARKSS</sequence>
<accession>A0AA88IST4</accession>
<protein>
    <submittedName>
        <fullName evidence="2">Uncharacterized protein</fullName>
    </submittedName>
</protein>
<comment type="caution">
    <text evidence="2">The sequence shown here is derived from an EMBL/GenBank/DDBJ whole genome shotgun (WGS) entry which is preliminary data.</text>
</comment>
<keyword evidence="3" id="KW-1185">Reference proteome</keyword>
<gene>
    <name evidence="2" type="ORF">QYM36_000555</name>
</gene>
<evidence type="ECO:0000313" key="2">
    <source>
        <dbReference type="EMBL" id="KAK2726137.1"/>
    </source>
</evidence>
<feature type="compositionally biased region" description="Polar residues" evidence="1">
    <location>
        <begin position="12"/>
        <end position="21"/>
    </location>
</feature>
<dbReference type="AlphaFoldDB" id="A0AA88IST4"/>
<name>A0AA88IST4_ARTSF</name>
<evidence type="ECO:0000313" key="3">
    <source>
        <dbReference type="Proteomes" id="UP001187531"/>
    </source>
</evidence>
<feature type="region of interest" description="Disordered" evidence="1">
    <location>
        <begin position="1"/>
        <end position="22"/>
    </location>
</feature>
<reference evidence="2" key="1">
    <citation type="submission" date="2023-07" db="EMBL/GenBank/DDBJ databases">
        <title>Chromosome-level genome assembly of Artemia franciscana.</title>
        <authorList>
            <person name="Jo E."/>
        </authorList>
    </citation>
    <scope>NUCLEOTIDE SEQUENCE</scope>
    <source>
        <tissue evidence="2">Whole body</tissue>
    </source>
</reference>
<proteinExistence type="predicted"/>